<evidence type="ECO:0000313" key="2">
    <source>
        <dbReference type="Proteomes" id="UP000324222"/>
    </source>
</evidence>
<dbReference type="EMBL" id="VSRR010083881">
    <property type="protein sequence ID" value="MPC90293.1"/>
    <property type="molecule type" value="Genomic_DNA"/>
</dbReference>
<sequence length="130" mass="14591">MKAHLMAITCLRSELGIDRYNEPAHILSLPARITLIKSQKTHIMGLAAWTTSNGELAPPKKFSINNLRKSASDMSESYGRFTPEDEAHDESRADFGLLWVHTGCDARRDLPCGGGWLTEQFLLQSYEEII</sequence>
<reference evidence="1 2" key="1">
    <citation type="submission" date="2019-05" db="EMBL/GenBank/DDBJ databases">
        <title>Another draft genome of Portunus trituberculatus and its Hox gene families provides insights of decapod evolution.</title>
        <authorList>
            <person name="Jeong J.-H."/>
            <person name="Song I."/>
            <person name="Kim S."/>
            <person name="Choi T."/>
            <person name="Kim D."/>
            <person name="Ryu S."/>
            <person name="Kim W."/>
        </authorList>
    </citation>
    <scope>NUCLEOTIDE SEQUENCE [LARGE SCALE GENOMIC DNA]</scope>
    <source>
        <tissue evidence="1">Muscle</tissue>
    </source>
</reference>
<dbReference type="Proteomes" id="UP000324222">
    <property type="component" value="Unassembled WGS sequence"/>
</dbReference>
<gene>
    <name evidence="1" type="ORF">E2C01_085270</name>
</gene>
<comment type="caution">
    <text evidence="1">The sequence shown here is derived from an EMBL/GenBank/DDBJ whole genome shotgun (WGS) entry which is preliminary data.</text>
</comment>
<proteinExistence type="predicted"/>
<protein>
    <submittedName>
        <fullName evidence="1">Uncharacterized protein</fullName>
    </submittedName>
</protein>
<evidence type="ECO:0000313" key="1">
    <source>
        <dbReference type="EMBL" id="MPC90293.1"/>
    </source>
</evidence>
<dbReference type="AlphaFoldDB" id="A0A5B7J755"/>
<accession>A0A5B7J755</accession>
<keyword evidence="2" id="KW-1185">Reference proteome</keyword>
<organism evidence="1 2">
    <name type="scientific">Portunus trituberculatus</name>
    <name type="common">Swimming crab</name>
    <name type="synonym">Neptunus trituberculatus</name>
    <dbReference type="NCBI Taxonomy" id="210409"/>
    <lineage>
        <taxon>Eukaryota</taxon>
        <taxon>Metazoa</taxon>
        <taxon>Ecdysozoa</taxon>
        <taxon>Arthropoda</taxon>
        <taxon>Crustacea</taxon>
        <taxon>Multicrustacea</taxon>
        <taxon>Malacostraca</taxon>
        <taxon>Eumalacostraca</taxon>
        <taxon>Eucarida</taxon>
        <taxon>Decapoda</taxon>
        <taxon>Pleocyemata</taxon>
        <taxon>Brachyura</taxon>
        <taxon>Eubrachyura</taxon>
        <taxon>Portunoidea</taxon>
        <taxon>Portunidae</taxon>
        <taxon>Portuninae</taxon>
        <taxon>Portunus</taxon>
    </lineage>
</organism>
<name>A0A5B7J755_PORTR</name>